<feature type="domain" description="Ras-GEF" evidence="4">
    <location>
        <begin position="603"/>
        <end position="840"/>
    </location>
</feature>
<dbReference type="SMART" id="SM00229">
    <property type="entry name" value="RasGEFN"/>
    <property type="match status" value="1"/>
</dbReference>
<dbReference type="Gene3D" id="1.10.840.10">
    <property type="entry name" value="Ras guanine-nucleotide exchange factors catalytic domain"/>
    <property type="match status" value="1"/>
</dbReference>
<reference evidence="6 7" key="2">
    <citation type="submission" date="2016-08" db="EMBL/GenBank/DDBJ databases">
        <title>Pervasive Adenine N6-methylation of Active Genes in Fungi.</title>
        <authorList>
            <consortium name="DOE Joint Genome Institute"/>
            <person name="Mondo S.J."/>
            <person name="Dannebaum R.O."/>
            <person name="Kuo R.C."/>
            <person name="Labutti K."/>
            <person name="Haridas S."/>
            <person name="Kuo A."/>
            <person name="Salamov A."/>
            <person name="Ahrendt S.R."/>
            <person name="Lipzen A."/>
            <person name="Sullivan W."/>
            <person name="Andreopoulos W.B."/>
            <person name="Clum A."/>
            <person name="Lindquist E."/>
            <person name="Daum C."/>
            <person name="Ramamoorthy G.K."/>
            <person name="Gryganskyi A."/>
            <person name="Culley D."/>
            <person name="Magnuson J.K."/>
            <person name="James T.Y."/>
            <person name="O'Malley M.A."/>
            <person name="Stajich J.E."/>
            <person name="Spatafora J.W."/>
            <person name="Visel A."/>
            <person name="Grigoriev I.V."/>
        </authorList>
    </citation>
    <scope>NUCLEOTIDE SEQUENCE [LARGE SCALE GENOMIC DNA]</scope>
    <source>
        <strain evidence="6 7">S4</strain>
    </source>
</reference>
<dbReference type="InterPro" id="IPR001895">
    <property type="entry name" value="RASGEF_cat_dom"/>
</dbReference>
<dbReference type="CDD" id="cd06224">
    <property type="entry name" value="REM"/>
    <property type="match status" value="1"/>
</dbReference>
<gene>
    <name evidence="6" type="ORF">BCR32DRAFT_291743</name>
</gene>
<name>A0A1Y1XDM9_9FUNG</name>
<dbReference type="GO" id="GO:0005886">
    <property type="term" value="C:plasma membrane"/>
    <property type="evidence" value="ECO:0007669"/>
    <property type="project" value="TreeGrafter"/>
</dbReference>
<evidence type="ECO:0000256" key="1">
    <source>
        <dbReference type="ARBA" id="ARBA00022658"/>
    </source>
</evidence>
<dbReference type="PANTHER" id="PTHR23113">
    <property type="entry name" value="GUANINE NUCLEOTIDE EXCHANGE FACTOR"/>
    <property type="match status" value="1"/>
</dbReference>
<reference evidence="6 7" key="1">
    <citation type="submission" date="2016-08" db="EMBL/GenBank/DDBJ databases">
        <title>A Parts List for Fungal Cellulosomes Revealed by Comparative Genomics.</title>
        <authorList>
            <consortium name="DOE Joint Genome Institute"/>
            <person name="Haitjema C.H."/>
            <person name="Gilmore S.P."/>
            <person name="Henske J.K."/>
            <person name="Solomon K.V."/>
            <person name="De Groot R."/>
            <person name="Kuo A."/>
            <person name="Mondo S.J."/>
            <person name="Salamov A.A."/>
            <person name="Labutti K."/>
            <person name="Zhao Z."/>
            <person name="Chiniquy J."/>
            <person name="Barry K."/>
            <person name="Brewer H.M."/>
            <person name="Purvine S.O."/>
            <person name="Wright A.T."/>
            <person name="Boxma B."/>
            <person name="Van Alen T."/>
            <person name="Hackstein J.H."/>
            <person name="Baker S.E."/>
            <person name="Grigoriev I.V."/>
            <person name="O'Malley M.A."/>
        </authorList>
    </citation>
    <scope>NUCLEOTIDE SEQUENCE [LARGE SCALE GENOMIC DNA]</scope>
    <source>
        <strain evidence="6 7">S4</strain>
    </source>
</reference>
<dbReference type="PROSITE" id="PS50009">
    <property type="entry name" value="RASGEF_CAT"/>
    <property type="match status" value="1"/>
</dbReference>
<dbReference type="STRING" id="1754192.A0A1Y1XDM9"/>
<dbReference type="AlphaFoldDB" id="A0A1Y1XDM9"/>
<evidence type="ECO:0000259" key="4">
    <source>
        <dbReference type="PROSITE" id="PS50009"/>
    </source>
</evidence>
<dbReference type="InterPro" id="IPR000651">
    <property type="entry name" value="Ras-like_Gua-exchang_fac_N"/>
</dbReference>
<dbReference type="SMART" id="SM00147">
    <property type="entry name" value="RasGEF"/>
    <property type="match status" value="1"/>
</dbReference>
<dbReference type="InterPro" id="IPR036964">
    <property type="entry name" value="RASGEF_cat_dom_sf"/>
</dbReference>
<protein>
    <submittedName>
        <fullName evidence="6">Ras GEF</fullName>
    </submittedName>
</protein>
<feature type="region of interest" description="Disordered" evidence="3">
    <location>
        <begin position="48"/>
        <end position="76"/>
    </location>
</feature>
<organism evidence="6 7">
    <name type="scientific">Anaeromyces robustus</name>
    <dbReference type="NCBI Taxonomy" id="1754192"/>
    <lineage>
        <taxon>Eukaryota</taxon>
        <taxon>Fungi</taxon>
        <taxon>Fungi incertae sedis</taxon>
        <taxon>Chytridiomycota</taxon>
        <taxon>Chytridiomycota incertae sedis</taxon>
        <taxon>Neocallimastigomycetes</taxon>
        <taxon>Neocallimastigales</taxon>
        <taxon>Neocallimastigaceae</taxon>
        <taxon>Anaeromyces</taxon>
    </lineage>
</organism>
<accession>A0A1Y1XDM9</accession>
<dbReference type="PROSITE" id="PS50212">
    <property type="entry name" value="RASGEF_NTER"/>
    <property type="match status" value="1"/>
</dbReference>
<dbReference type="InterPro" id="IPR019804">
    <property type="entry name" value="Ras_G-nucl-exch_fac_CS"/>
</dbReference>
<feature type="region of interest" description="Disordered" evidence="3">
    <location>
        <begin position="143"/>
        <end position="162"/>
    </location>
</feature>
<dbReference type="Gene3D" id="1.20.870.10">
    <property type="entry name" value="Son of sevenless (SoS) protein Chain: S domain 1"/>
    <property type="match status" value="1"/>
</dbReference>
<dbReference type="SUPFAM" id="SSF48366">
    <property type="entry name" value="Ras GEF"/>
    <property type="match status" value="1"/>
</dbReference>
<dbReference type="GO" id="GO:0007265">
    <property type="term" value="P:Ras protein signal transduction"/>
    <property type="evidence" value="ECO:0007669"/>
    <property type="project" value="TreeGrafter"/>
</dbReference>
<dbReference type="PANTHER" id="PTHR23113:SF356">
    <property type="entry name" value="FI05912P-RELATED"/>
    <property type="match status" value="1"/>
</dbReference>
<dbReference type="Proteomes" id="UP000193944">
    <property type="component" value="Unassembled WGS sequence"/>
</dbReference>
<dbReference type="OrthoDB" id="546434at2759"/>
<feature type="region of interest" description="Disordered" evidence="3">
    <location>
        <begin position="259"/>
        <end position="288"/>
    </location>
</feature>
<evidence type="ECO:0000313" key="6">
    <source>
        <dbReference type="EMBL" id="ORX83849.1"/>
    </source>
</evidence>
<evidence type="ECO:0000313" key="7">
    <source>
        <dbReference type="Proteomes" id="UP000193944"/>
    </source>
</evidence>
<evidence type="ECO:0000256" key="2">
    <source>
        <dbReference type="PROSITE-ProRule" id="PRU00168"/>
    </source>
</evidence>
<dbReference type="Pfam" id="PF00618">
    <property type="entry name" value="RasGEF_N"/>
    <property type="match status" value="1"/>
</dbReference>
<dbReference type="EMBL" id="MCFG01000064">
    <property type="protein sequence ID" value="ORX83849.1"/>
    <property type="molecule type" value="Genomic_DNA"/>
</dbReference>
<evidence type="ECO:0000259" key="5">
    <source>
        <dbReference type="PROSITE" id="PS50212"/>
    </source>
</evidence>
<dbReference type="InterPro" id="IPR008937">
    <property type="entry name" value="Ras-like_GEF"/>
</dbReference>
<dbReference type="InterPro" id="IPR023578">
    <property type="entry name" value="Ras_GEF_dom_sf"/>
</dbReference>
<dbReference type="PROSITE" id="PS00720">
    <property type="entry name" value="RASGEF"/>
    <property type="match status" value="1"/>
</dbReference>
<dbReference type="CDD" id="cd00155">
    <property type="entry name" value="RasGEF"/>
    <property type="match status" value="1"/>
</dbReference>
<feature type="domain" description="N-terminal Ras-GEF" evidence="5">
    <location>
        <begin position="436"/>
        <end position="566"/>
    </location>
</feature>
<keyword evidence="7" id="KW-1185">Reference proteome</keyword>
<keyword evidence="1 2" id="KW-0344">Guanine-nucleotide releasing factor</keyword>
<dbReference type="Pfam" id="PF00617">
    <property type="entry name" value="RasGEF"/>
    <property type="match status" value="1"/>
</dbReference>
<dbReference type="GO" id="GO:0005085">
    <property type="term" value="F:guanyl-nucleotide exchange factor activity"/>
    <property type="evidence" value="ECO:0007669"/>
    <property type="project" value="UniProtKB-KW"/>
</dbReference>
<sequence length="843" mass="96505">MSTVNVNEINKNNNKPEASKEAYKTYIMNVEKNFFSYNCNTVYLIENKDDDGQSSSRSSSRRSSIMIAPSSRKTTVRLDSQTFPKTIEVAESPENDTLSVNSDKSTKRGSKLFGLFLNGHRKNGSDSSSIICASPSQSANISRQQSGVNDFENNESLNLNKSADTTGNVPLGEELFRQASNCLEKNGSKNNMLKRTISDLGSSLILKESRDEMSSELDCKESKFDIPPPISVNFAPEVDPIVDNLKSFISAPPLSSSVPSNNILKSNEEEDGVAELHTPAPPKARGRRRACTVSIGTSGHLVTSTLKSSKVNPRRPISGLFDVNINDINDINKVSINIILPDKTILNQKFNLDSTLDYVCDSICISNKLDLNNHSLILTEKPDYNLEFDRTLGYYKDLKIPINKMTIVQQSSGKHYSTMTICENDVDVMLFQMSKEGLQVMAGTVPKLIEHLTDNSENNSDFLDTLLLTYRSFITPVELFNELVARFNCLPPDNPTEDDLLYYDKMKLPVQQRVIKTLRWWVHYHWQDFSFSYQLSENLNNFVKQLKEYSEENKTDVFKEDMDDIQDIIDRELKSYEKKWDHYKTLHAQKSKNLMDSVLTKFDEETIAKQLCLHDFELFKNIHPIEYLNAIWKAKKSDDEENDEDNTPNLDFFISRFDKESYWVATEICVIPELKKRIQMLKKWILTANECIKNNNFFSFFSIVAGLNLTPVSRLKKTWDGLSEKYTKMWNELEKICDPSRNMKAYRDILAKSNPPIVPFLPIYLKDLTFMNDGNDAKVNGMINFDKLRMMAKRVKDISKLVDYSYKNIQSNNTLENYISHPMVKGLKELKQLSLNIEPKDKK</sequence>
<feature type="compositionally biased region" description="Low complexity" evidence="3">
    <location>
        <begin position="54"/>
        <end position="64"/>
    </location>
</feature>
<proteinExistence type="predicted"/>
<evidence type="ECO:0000256" key="3">
    <source>
        <dbReference type="SAM" id="MobiDB-lite"/>
    </source>
</evidence>
<comment type="caution">
    <text evidence="6">The sequence shown here is derived from an EMBL/GenBank/DDBJ whole genome shotgun (WGS) entry which is preliminary data.</text>
</comment>